<dbReference type="Proteomes" id="UP000256869">
    <property type="component" value="Unassembled WGS sequence"/>
</dbReference>
<dbReference type="EMBL" id="QRDY01000005">
    <property type="protein sequence ID" value="RED61771.1"/>
    <property type="molecule type" value="Genomic_DNA"/>
</dbReference>
<evidence type="ECO:0000256" key="1">
    <source>
        <dbReference type="ARBA" id="ARBA00023015"/>
    </source>
</evidence>
<dbReference type="RefSeq" id="WP_115992800.1">
    <property type="nucleotide sequence ID" value="NZ_QRDY01000005.1"/>
</dbReference>
<accession>A0A3D9IJ91</accession>
<organism evidence="5 6">
    <name type="scientific">Cohnella lupini</name>
    <dbReference type="NCBI Taxonomy" id="1294267"/>
    <lineage>
        <taxon>Bacteria</taxon>
        <taxon>Bacillati</taxon>
        <taxon>Bacillota</taxon>
        <taxon>Bacilli</taxon>
        <taxon>Bacillales</taxon>
        <taxon>Paenibacillaceae</taxon>
        <taxon>Cohnella</taxon>
    </lineage>
</organism>
<dbReference type="InterPro" id="IPR014710">
    <property type="entry name" value="RmlC-like_jellyroll"/>
</dbReference>
<name>A0A3D9IJ91_9BACL</name>
<dbReference type="PANTHER" id="PTHR43280">
    <property type="entry name" value="ARAC-FAMILY TRANSCRIPTIONAL REGULATOR"/>
    <property type="match status" value="1"/>
</dbReference>
<evidence type="ECO:0000256" key="3">
    <source>
        <dbReference type="ARBA" id="ARBA00023163"/>
    </source>
</evidence>
<dbReference type="AlphaFoldDB" id="A0A3D9IJ91"/>
<comment type="caution">
    <text evidence="5">The sequence shown here is derived from an EMBL/GenBank/DDBJ whole genome shotgun (WGS) entry which is preliminary data.</text>
</comment>
<keyword evidence="1" id="KW-0805">Transcription regulation</keyword>
<dbReference type="Pfam" id="PF12833">
    <property type="entry name" value="HTH_18"/>
    <property type="match status" value="1"/>
</dbReference>
<dbReference type="SUPFAM" id="SSF46689">
    <property type="entry name" value="Homeodomain-like"/>
    <property type="match status" value="1"/>
</dbReference>
<sequence length="280" mass="32537">MQELFGFEAPLPFHIFRYGPPTVLKEQHWHSFYEIGYCYEGSGAFHIGERTLEVAAGDILLFPPYEPHIGVSGENGSFGFYFLYFGEEILPEDNRQLLLTFRQTVLRKESDIARNCPGFPDLETFFRSLMQEYESKRSSYEALLRSKMLELCVRLHRLEETYYSKENWNGMLRSLSKIKPALEFVEKHYAEPIDLHDLASVLSLSESRARHLFKECVGKGFKEYLAFVRIQQAKRMLSQGDLSVTDIYMACGYSSSAPFYRTFQQLVGLSPLQFRNRSFS</sequence>
<dbReference type="GO" id="GO:0003700">
    <property type="term" value="F:DNA-binding transcription factor activity"/>
    <property type="evidence" value="ECO:0007669"/>
    <property type="project" value="InterPro"/>
</dbReference>
<evidence type="ECO:0000256" key="2">
    <source>
        <dbReference type="ARBA" id="ARBA00023125"/>
    </source>
</evidence>
<dbReference type="SUPFAM" id="SSF51215">
    <property type="entry name" value="Regulatory protein AraC"/>
    <property type="match status" value="1"/>
</dbReference>
<dbReference type="Gene3D" id="1.10.10.60">
    <property type="entry name" value="Homeodomain-like"/>
    <property type="match status" value="2"/>
</dbReference>
<dbReference type="OrthoDB" id="9816335at2"/>
<evidence type="ECO:0000313" key="6">
    <source>
        <dbReference type="Proteomes" id="UP000256869"/>
    </source>
</evidence>
<dbReference type="InterPro" id="IPR037923">
    <property type="entry name" value="HTH-like"/>
</dbReference>
<dbReference type="PANTHER" id="PTHR43280:SF2">
    <property type="entry name" value="HTH-TYPE TRANSCRIPTIONAL REGULATOR EXSA"/>
    <property type="match status" value="1"/>
</dbReference>
<evidence type="ECO:0000259" key="4">
    <source>
        <dbReference type="PROSITE" id="PS01124"/>
    </source>
</evidence>
<dbReference type="Pfam" id="PF02311">
    <property type="entry name" value="AraC_binding"/>
    <property type="match status" value="1"/>
</dbReference>
<dbReference type="PROSITE" id="PS01124">
    <property type="entry name" value="HTH_ARAC_FAMILY_2"/>
    <property type="match status" value="1"/>
</dbReference>
<protein>
    <submittedName>
        <fullName evidence="5">AraC-like DNA-binding protein</fullName>
    </submittedName>
</protein>
<evidence type="ECO:0000313" key="5">
    <source>
        <dbReference type="EMBL" id="RED61771.1"/>
    </source>
</evidence>
<dbReference type="SMART" id="SM00342">
    <property type="entry name" value="HTH_ARAC"/>
    <property type="match status" value="1"/>
</dbReference>
<proteinExistence type="predicted"/>
<gene>
    <name evidence="5" type="ORF">DFP95_105200</name>
</gene>
<keyword evidence="2 5" id="KW-0238">DNA-binding</keyword>
<keyword evidence="3" id="KW-0804">Transcription</keyword>
<dbReference type="InterPro" id="IPR018060">
    <property type="entry name" value="HTH_AraC"/>
</dbReference>
<dbReference type="Gene3D" id="2.60.120.10">
    <property type="entry name" value="Jelly Rolls"/>
    <property type="match status" value="1"/>
</dbReference>
<keyword evidence="6" id="KW-1185">Reference proteome</keyword>
<reference evidence="5 6" key="1">
    <citation type="submission" date="2018-07" db="EMBL/GenBank/DDBJ databases">
        <title>Genomic Encyclopedia of Type Strains, Phase III (KMG-III): the genomes of soil and plant-associated and newly described type strains.</title>
        <authorList>
            <person name="Whitman W."/>
        </authorList>
    </citation>
    <scope>NUCLEOTIDE SEQUENCE [LARGE SCALE GENOMIC DNA]</scope>
    <source>
        <strain evidence="5 6">CECT 8236</strain>
    </source>
</reference>
<feature type="domain" description="HTH araC/xylS-type" evidence="4">
    <location>
        <begin position="179"/>
        <end position="277"/>
    </location>
</feature>
<dbReference type="InterPro" id="IPR009057">
    <property type="entry name" value="Homeodomain-like_sf"/>
</dbReference>
<dbReference type="GO" id="GO:0043565">
    <property type="term" value="F:sequence-specific DNA binding"/>
    <property type="evidence" value="ECO:0007669"/>
    <property type="project" value="InterPro"/>
</dbReference>
<dbReference type="InterPro" id="IPR003313">
    <property type="entry name" value="AraC-bd"/>
</dbReference>